<keyword evidence="2" id="KW-1185">Reference proteome</keyword>
<dbReference type="GeneID" id="96285963"/>
<dbReference type="SUPFAM" id="SSF54909">
    <property type="entry name" value="Dimeric alpha+beta barrel"/>
    <property type="match status" value="1"/>
</dbReference>
<reference evidence="1 2" key="1">
    <citation type="submission" date="2019-12" db="EMBL/GenBank/DDBJ databases">
        <title>Whole genome shotgun sequence of Streptomyces tubercidicus NBRC 13090.</title>
        <authorList>
            <person name="Ichikawa N."/>
            <person name="Kimura A."/>
            <person name="Kitahashi Y."/>
            <person name="Komaki H."/>
            <person name="Tamura T."/>
        </authorList>
    </citation>
    <scope>NUCLEOTIDE SEQUENCE [LARGE SCALE GENOMIC DNA]</scope>
    <source>
        <strain evidence="1 2">NBRC 13090</strain>
    </source>
</reference>
<gene>
    <name evidence="1" type="ORF">Stube_48790</name>
</gene>
<comment type="caution">
    <text evidence="1">The sequence shown here is derived from an EMBL/GenBank/DDBJ whole genome shotgun (WGS) entry which is preliminary data.</text>
</comment>
<keyword evidence="1" id="KW-0560">Oxidoreductase</keyword>
<name>A0A640V211_9ACTN</name>
<dbReference type="GO" id="GO:0004497">
    <property type="term" value="F:monooxygenase activity"/>
    <property type="evidence" value="ECO:0007669"/>
    <property type="project" value="UniProtKB-KW"/>
</dbReference>
<dbReference type="EMBL" id="BLIR01000001">
    <property type="protein sequence ID" value="GFE40206.1"/>
    <property type="molecule type" value="Genomic_DNA"/>
</dbReference>
<dbReference type="OrthoDB" id="1493813at2"/>
<dbReference type="AlphaFoldDB" id="A0A640V211"/>
<accession>A0A640V211</accession>
<dbReference type="RefSeq" id="WP_159746356.1">
    <property type="nucleotide sequence ID" value="NZ_BLIR01000001.1"/>
</dbReference>
<organism evidence="1 2">
    <name type="scientific">Streptomyces tubercidicus</name>
    <dbReference type="NCBI Taxonomy" id="47759"/>
    <lineage>
        <taxon>Bacteria</taxon>
        <taxon>Bacillati</taxon>
        <taxon>Actinomycetota</taxon>
        <taxon>Actinomycetes</taxon>
        <taxon>Kitasatosporales</taxon>
        <taxon>Streptomycetaceae</taxon>
        <taxon>Streptomyces</taxon>
    </lineage>
</organism>
<sequence length="239" mass="26031">MSTPPVALPVIHRDDSGVAVLNRWVTATPDRQRAVADASLAAWAKAPWPQGLRAVSCFISTNGDTVFTYEQWSGERELRTFETAAASAPGREGINREIAAVDDKAEQSDPFVCRLHRSSITDAERTPGCVVITTFGFEEADTARAWSDAICDAEAAQPQPTPGGISRHFLLSPDGTQVLNYSEWLDEESHRKFLENPAQTPEWQRVEEFTGLTHGPGRRCRPYGALAAPLPGTAASETP</sequence>
<keyword evidence="1" id="KW-0503">Monooxygenase</keyword>
<protein>
    <submittedName>
        <fullName evidence="1">Antibiotic biosynthesis monooxygenase</fullName>
    </submittedName>
</protein>
<dbReference type="Proteomes" id="UP000431826">
    <property type="component" value="Unassembled WGS sequence"/>
</dbReference>
<evidence type="ECO:0000313" key="2">
    <source>
        <dbReference type="Proteomes" id="UP000431826"/>
    </source>
</evidence>
<dbReference type="Gene3D" id="3.30.70.100">
    <property type="match status" value="2"/>
</dbReference>
<dbReference type="InterPro" id="IPR011008">
    <property type="entry name" value="Dimeric_a/b-barrel"/>
</dbReference>
<evidence type="ECO:0000313" key="1">
    <source>
        <dbReference type="EMBL" id="GFE40206.1"/>
    </source>
</evidence>
<proteinExistence type="predicted"/>